<dbReference type="PROSITE" id="PS50215">
    <property type="entry name" value="ADAM_MEPRO"/>
    <property type="match status" value="1"/>
</dbReference>
<dbReference type="SMART" id="SM00050">
    <property type="entry name" value="DISIN"/>
    <property type="match status" value="1"/>
</dbReference>
<dbReference type="PANTHER" id="PTHR45702">
    <property type="entry name" value="ADAM10/ADAM17 METALLOPEPTIDASE FAMILY MEMBER"/>
    <property type="match status" value="1"/>
</dbReference>
<keyword evidence="1 2" id="KW-1015">Disulfide bond</keyword>
<dbReference type="Gene3D" id="4.10.70.10">
    <property type="entry name" value="Disintegrin domain"/>
    <property type="match status" value="1"/>
</dbReference>
<dbReference type="OrthoDB" id="2131567at2759"/>
<feature type="domain" description="Peptidase M12B" evidence="7">
    <location>
        <begin position="206"/>
        <end position="448"/>
    </location>
</feature>
<proteinExistence type="predicted"/>
<dbReference type="GO" id="GO:0007219">
    <property type="term" value="P:Notch signaling pathway"/>
    <property type="evidence" value="ECO:0007669"/>
    <property type="project" value="TreeGrafter"/>
</dbReference>
<organism evidence="8 9">
    <name type="scientific">Lottia gigantea</name>
    <name type="common">Giant owl limpet</name>
    <dbReference type="NCBI Taxonomy" id="225164"/>
    <lineage>
        <taxon>Eukaryota</taxon>
        <taxon>Metazoa</taxon>
        <taxon>Spiralia</taxon>
        <taxon>Lophotrochozoa</taxon>
        <taxon>Mollusca</taxon>
        <taxon>Gastropoda</taxon>
        <taxon>Patellogastropoda</taxon>
        <taxon>Lottioidea</taxon>
        <taxon>Lottiidae</taxon>
        <taxon>Lottia</taxon>
    </lineage>
</organism>
<feature type="chain" id="PRO_5004716029" description="Peptidase M12B domain-containing protein" evidence="5">
    <location>
        <begin position="19"/>
        <end position="670"/>
    </location>
</feature>
<reference evidence="8 9" key="1">
    <citation type="journal article" date="2013" name="Nature">
        <title>Insights into bilaterian evolution from three spiralian genomes.</title>
        <authorList>
            <person name="Simakov O."/>
            <person name="Marletaz F."/>
            <person name="Cho S.J."/>
            <person name="Edsinger-Gonzales E."/>
            <person name="Havlak P."/>
            <person name="Hellsten U."/>
            <person name="Kuo D.H."/>
            <person name="Larsson T."/>
            <person name="Lv J."/>
            <person name="Arendt D."/>
            <person name="Savage R."/>
            <person name="Osoegawa K."/>
            <person name="de Jong P."/>
            <person name="Grimwood J."/>
            <person name="Chapman J.A."/>
            <person name="Shapiro H."/>
            <person name="Aerts A."/>
            <person name="Otillar R.P."/>
            <person name="Terry A.Y."/>
            <person name="Boore J.L."/>
            <person name="Grigoriev I.V."/>
            <person name="Lindberg D.R."/>
            <person name="Seaver E.C."/>
            <person name="Weisblat D.A."/>
            <person name="Putnam N.H."/>
            <person name="Rokhsar D.S."/>
        </authorList>
    </citation>
    <scope>NUCLEOTIDE SEQUENCE [LARGE SCALE GENOMIC DNA]</scope>
</reference>
<dbReference type="PANTHER" id="PTHR45702:SF6">
    <property type="entry name" value="DISINTEGRIN AND METALLOPROTEINASE DOMAIN-CONTAINING PROTEIN 17"/>
    <property type="match status" value="1"/>
</dbReference>
<dbReference type="GeneID" id="20246787"/>
<keyword evidence="3" id="KW-0479">Metal-binding</keyword>
<evidence type="ECO:0000256" key="5">
    <source>
        <dbReference type="SAM" id="SignalP"/>
    </source>
</evidence>
<dbReference type="Gene3D" id="4.10.70.30">
    <property type="match status" value="1"/>
</dbReference>
<dbReference type="KEGG" id="lgi:LOTGIDRAFT_218462"/>
<dbReference type="CTD" id="20246787"/>
<dbReference type="Pfam" id="PF13574">
    <property type="entry name" value="Reprolysin_2"/>
    <property type="match status" value="1"/>
</dbReference>
<sequence length="670" mass="74917">MTYTLYFVISLVIQSILGDIDKKLFYYETLSTLEDVKRTKRSTDGIVRNTDRDIKFSAFGRTFDLLLKNNDDILAQGFKASIIKHDGSSSGINVNKNQLFKGRLAGEKDSMVDAHVENGKWTANIYTAQESYHIEPSWRHLPHSRYYSQIIYRASDIKSNFSLPSFKGEKLADGIKVDVDPNDIIYDDKESIKTSNRSKRQISKASTCQIYVVADHLFHQGIGGGLPHTTVNYLINTFQTVDGIFRRTKWEGTTDLTNIGFQIKEIKIHEKATPVKNTQHYNMAKEKAWATRDLLEVFSRERYHDKFCLAHLVTYQKFSGGVLGLAYIASPRQRTVGGICSPAYMKDKIRLKLNTGWSSSKNTNGDRLLTKEAILVTTHELGHNWGSEHDAETDECAPSSLTGKGKFVMYPYAVKGYDENNDKFSPCSRRYVRDVLIAKASNCFTDLNAPYCGNGKIDSGEECDGGRTGKEGNDPCCSKDCKLIGNAVCSNVNYECCVDCQVASTDTVCREAFKGGCTKTAKCSGSLECPPSEYVGNTTQCLEGGECYDGICVSYCELNNAEPCRCENNEKDACHRCCRDQQGKCSKFGNEKLPQGRACYIGSCSADGVCKRNEVDMVQRLFSFIEKLTPNAFVEFMKRNIVATILIFSMIIWVPVSCKISCIVSITLLL</sequence>
<evidence type="ECO:0000256" key="2">
    <source>
        <dbReference type="PROSITE-ProRule" id="PRU00068"/>
    </source>
</evidence>
<dbReference type="Proteomes" id="UP000030746">
    <property type="component" value="Unassembled WGS sequence"/>
</dbReference>
<dbReference type="SUPFAM" id="SSF55486">
    <property type="entry name" value="Metalloproteases ('zincins'), catalytic domain"/>
    <property type="match status" value="1"/>
</dbReference>
<evidence type="ECO:0000256" key="1">
    <source>
        <dbReference type="ARBA" id="ARBA00023157"/>
    </source>
</evidence>
<dbReference type="FunFam" id="4.10.70.10:FF:000003">
    <property type="entry name" value="Disintegrin and metalloproteinase domain-containing protein 17"/>
    <property type="match status" value="1"/>
</dbReference>
<dbReference type="GO" id="GO:0005886">
    <property type="term" value="C:plasma membrane"/>
    <property type="evidence" value="ECO:0007669"/>
    <property type="project" value="TreeGrafter"/>
</dbReference>
<dbReference type="GO" id="GO:0006509">
    <property type="term" value="P:membrane protein ectodomain proteolysis"/>
    <property type="evidence" value="ECO:0007669"/>
    <property type="project" value="TreeGrafter"/>
</dbReference>
<dbReference type="GO" id="GO:0046872">
    <property type="term" value="F:metal ion binding"/>
    <property type="evidence" value="ECO:0007669"/>
    <property type="project" value="UniProtKB-KW"/>
</dbReference>
<evidence type="ECO:0000313" key="9">
    <source>
        <dbReference type="Proteomes" id="UP000030746"/>
    </source>
</evidence>
<dbReference type="InterPro" id="IPR001762">
    <property type="entry name" value="Disintegrin_dom"/>
</dbReference>
<gene>
    <name evidence="8" type="ORF">LOTGIDRAFT_218462</name>
</gene>
<evidence type="ECO:0000259" key="6">
    <source>
        <dbReference type="PROSITE" id="PS50214"/>
    </source>
</evidence>
<dbReference type="InterPro" id="IPR036436">
    <property type="entry name" value="Disintegrin_dom_sf"/>
</dbReference>
<dbReference type="RefSeq" id="XP_009059455.1">
    <property type="nucleotide sequence ID" value="XM_009061207.1"/>
</dbReference>
<keyword evidence="5" id="KW-0732">Signal</keyword>
<dbReference type="Pfam" id="PF16698">
    <property type="entry name" value="ADAM17_MPD"/>
    <property type="match status" value="1"/>
</dbReference>
<dbReference type="InterPro" id="IPR051489">
    <property type="entry name" value="ADAM_Metalloproteinase"/>
</dbReference>
<dbReference type="Pfam" id="PF00200">
    <property type="entry name" value="Disintegrin"/>
    <property type="match status" value="1"/>
</dbReference>
<feature type="domain" description="Disintegrin" evidence="6">
    <location>
        <begin position="449"/>
        <end position="537"/>
    </location>
</feature>
<dbReference type="STRING" id="225164.V3ZFP6"/>
<dbReference type="AlphaFoldDB" id="V3ZFP6"/>
<dbReference type="SUPFAM" id="SSF57552">
    <property type="entry name" value="Blood coagulation inhibitor (disintegrin)"/>
    <property type="match status" value="1"/>
</dbReference>
<evidence type="ECO:0000256" key="3">
    <source>
        <dbReference type="PROSITE-ProRule" id="PRU00276"/>
    </source>
</evidence>
<keyword evidence="9" id="KW-1185">Reference proteome</keyword>
<protein>
    <recommendedName>
        <fullName evidence="10">Peptidase M12B domain-containing protein</fullName>
    </recommendedName>
</protein>
<dbReference type="HOGENOM" id="CLU_004602_2_1_1"/>
<dbReference type="GO" id="GO:0004222">
    <property type="term" value="F:metalloendopeptidase activity"/>
    <property type="evidence" value="ECO:0007669"/>
    <property type="project" value="InterPro"/>
</dbReference>
<evidence type="ECO:0000313" key="8">
    <source>
        <dbReference type="EMBL" id="ESO89988.1"/>
    </source>
</evidence>
<dbReference type="PROSITE" id="PS50214">
    <property type="entry name" value="DISINTEGRIN_2"/>
    <property type="match status" value="1"/>
</dbReference>
<dbReference type="InterPro" id="IPR001590">
    <property type="entry name" value="Peptidase_M12B"/>
</dbReference>
<feature type="disulfide bond" evidence="2">
    <location>
        <begin position="509"/>
        <end position="529"/>
    </location>
</feature>
<feature type="transmembrane region" description="Helical" evidence="4">
    <location>
        <begin position="641"/>
        <end position="669"/>
    </location>
</feature>
<feature type="signal peptide" evidence="5">
    <location>
        <begin position="1"/>
        <end position="18"/>
    </location>
</feature>
<accession>V3ZFP6</accession>
<keyword evidence="4" id="KW-1133">Transmembrane helix</keyword>
<evidence type="ECO:0008006" key="10">
    <source>
        <dbReference type="Google" id="ProtNLM"/>
    </source>
</evidence>
<comment type="caution">
    <text evidence="3">Lacks conserved residue(s) required for the propagation of feature annotation.</text>
</comment>
<dbReference type="Gene3D" id="3.40.390.10">
    <property type="entry name" value="Collagenase (Catalytic Domain)"/>
    <property type="match status" value="1"/>
</dbReference>
<dbReference type="InterPro" id="IPR024079">
    <property type="entry name" value="MetalloPept_cat_dom_sf"/>
</dbReference>
<feature type="binding site" evidence="3">
    <location>
        <position position="389"/>
    </location>
    <ligand>
        <name>Zn(2+)</name>
        <dbReference type="ChEBI" id="CHEBI:29105"/>
        <note>catalytic</note>
    </ligand>
</feature>
<feature type="binding site" evidence="3">
    <location>
        <position position="383"/>
    </location>
    <ligand>
        <name>Zn(2+)</name>
        <dbReference type="ChEBI" id="CHEBI:29105"/>
        <note>catalytic</note>
    </ligand>
</feature>
<feature type="active site" evidence="3">
    <location>
        <position position="380"/>
    </location>
</feature>
<keyword evidence="4" id="KW-0812">Transmembrane</keyword>
<feature type="binding site" evidence="3">
    <location>
        <position position="379"/>
    </location>
    <ligand>
        <name>Zn(2+)</name>
        <dbReference type="ChEBI" id="CHEBI:29105"/>
        <note>catalytic</note>
    </ligand>
</feature>
<dbReference type="EMBL" id="KB202518">
    <property type="protein sequence ID" value="ESO89988.1"/>
    <property type="molecule type" value="Genomic_DNA"/>
</dbReference>
<keyword evidence="3" id="KW-0862">Zinc</keyword>
<name>V3ZFP6_LOTGI</name>
<dbReference type="OMA" id="MTLNTGW"/>
<dbReference type="InterPro" id="IPR032029">
    <property type="entry name" value="ADAM17_MPD"/>
</dbReference>
<keyword evidence="4" id="KW-0472">Membrane</keyword>
<evidence type="ECO:0000256" key="4">
    <source>
        <dbReference type="SAM" id="Phobius"/>
    </source>
</evidence>
<evidence type="ECO:0000259" key="7">
    <source>
        <dbReference type="PROSITE" id="PS50215"/>
    </source>
</evidence>